<dbReference type="EMBL" id="QLOE01000001">
    <property type="protein sequence ID" value="RAO79737.1"/>
    <property type="molecule type" value="Genomic_DNA"/>
</dbReference>
<feature type="compositionally biased region" description="Basic and acidic residues" evidence="1">
    <location>
        <begin position="109"/>
        <end position="132"/>
    </location>
</feature>
<proteinExistence type="predicted"/>
<accession>A0A328PAL2</accession>
<dbReference type="AlphaFoldDB" id="A0A328PAL2"/>
<evidence type="ECO:0000313" key="2">
    <source>
        <dbReference type="EMBL" id="RAO79737.1"/>
    </source>
</evidence>
<evidence type="ECO:0008006" key="4">
    <source>
        <dbReference type="Google" id="ProtNLM"/>
    </source>
</evidence>
<evidence type="ECO:0000313" key="3">
    <source>
        <dbReference type="Proteomes" id="UP000249782"/>
    </source>
</evidence>
<sequence length="293" mass="33963">MELPITRPTYISYGDELDFNKFLEKLARKKHNGFIRVTHASSEGHILIKDGIPIAASYDRYMKSKAMEKILEIINKMDTIIELFEVRESQIDYIIDINKVYKLEPTPPKIEKPTPTTEEKERPKITPVKEKPTPTTEEIPTEPETPEITEETEKIEKPLNREEVMKKYGLKDIDEEEVEKVLENYKGGAITTIDIERVELTLMNKIKKSIIGIPDIKSVEVMVFLENLPELEGDIKVLIERESKGLLSRLMGGAMKEEELKEHVNDIIEMEIKRTFRGYPKIIENFNVNIEIH</sequence>
<keyword evidence="3" id="KW-1185">Reference proteome</keyword>
<dbReference type="RefSeq" id="WP_112093048.1">
    <property type="nucleotide sequence ID" value="NZ_QLOE01000001.1"/>
</dbReference>
<evidence type="ECO:0000256" key="1">
    <source>
        <dbReference type="SAM" id="MobiDB-lite"/>
    </source>
</evidence>
<dbReference type="OrthoDB" id="71386at2157"/>
<dbReference type="Pfam" id="PF09987">
    <property type="entry name" value="DUF2226"/>
    <property type="match status" value="1"/>
</dbReference>
<dbReference type="Proteomes" id="UP000249782">
    <property type="component" value="Unassembled WGS sequence"/>
</dbReference>
<feature type="compositionally biased region" description="Acidic residues" evidence="1">
    <location>
        <begin position="139"/>
        <end position="150"/>
    </location>
</feature>
<organism evidence="2 3">
    <name type="scientific">Methanothermobacter tenebrarum</name>
    <dbReference type="NCBI Taxonomy" id="680118"/>
    <lineage>
        <taxon>Archaea</taxon>
        <taxon>Methanobacteriati</taxon>
        <taxon>Methanobacteriota</taxon>
        <taxon>Methanomada group</taxon>
        <taxon>Methanobacteria</taxon>
        <taxon>Methanobacteriales</taxon>
        <taxon>Methanobacteriaceae</taxon>
        <taxon>Methanothermobacter</taxon>
    </lineage>
</organism>
<dbReference type="InterPro" id="IPR019249">
    <property type="entry name" value="DUF2226"/>
</dbReference>
<reference evidence="2 3" key="1">
    <citation type="submission" date="2018-06" db="EMBL/GenBank/DDBJ databases">
        <title>Draft genome sequence of hyperthermophilic methanogen Methanothermobacter tenebrarum sp. MCM-B 1447.</title>
        <authorList>
            <person name="Pore S.D."/>
            <person name="Dagar S."/>
            <person name="Dhakephalkar P.K."/>
        </authorList>
    </citation>
    <scope>NUCLEOTIDE SEQUENCE [LARGE SCALE GENOMIC DNA]</scope>
    <source>
        <strain evidence="2 3">MCM B 1447</strain>
    </source>
</reference>
<name>A0A328PAL2_9EURY</name>
<protein>
    <recommendedName>
        <fullName evidence="4">DUF2226 domain-containing protein</fullName>
    </recommendedName>
</protein>
<feature type="region of interest" description="Disordered" evidence="1">
    <location>
        <begin position="106"/>
        <end position="152"/>
    </location>
</feature>
<gene>
    <name evidence="2" type="ORF">DPC56_00135</name>
</gene>
<comment type="caution">
    <text evidence="2">The sequence shown here is derived from an EMBL/GenBank/DDBJ whole genome shotgun (WGS) entry which is preliminary data.</text>
</comment>